<sequence>MSPTSKIRLHDIRAHEGSQARAWEELVYQVRPLPGTGHVETRKTKAPDAGVEWYEIYADGHEEGFQAKFHNNLADALGGMLESVRAVAGKRPRMTRLTFIVPYDFTDSGESATKSDQDRWNDAVTRWKKDVVGATRLDFRVLRAGDITEKLMLAEHAGRRAYWFGHLELTDAWLSSRLRESLATAGERYTPEADTYSAINDFIDAAAKSQRFLTGLRKMIDRTLRACRQDIGVWGPNTEQVEEMLEKLESWALLSLSGEDSQVQEVLVREPDFRTLAEIASNLREAASISLADLDSFQRIKIERLLPLIEHLEDFAIGKLAALCTGRALAIEGPAGQGKTHSLMAAAQRLHEQGVPTIALLGQRMKDATWWRALSDVLGGVPTTSEEFLQALDSLAEAKNCRAVIIVDALNESESPRRWETELVALHSRVREFAHISLIVSYRNDYQNVVHPSRKLPIVRHPGLAGRETDAMEKYCALFSIPLPGRSLFDPSFSNPLFLRMYCEVLASEKSRHTDPITRSNLFERFAKARSREVLARLELSPSSEVVSKAIEIVADLLLNHRGQPVPRAIAEQKIDALLPIRQWPKTLFQQLGSEGLLELRPTYDGEESVSFPFQAYSEHLLGARLIEVLAPAQKRSWWRSFLPGRNQPQTQIAIRLRNEPWLWRAMAVLLPERLGVELSELLPDKTKEHRLREALRQSLVERSHDAFGMRAHELLEGMLVCENMTEAVDTVLSLAPRESHPANGDWLHQRLIRMDMPTRDASWSIASYDAGSESPAFRRLTEWARRVTTTTSDEEIRLASLSLMWLLSSPNRFLRDSVTKTLAHLLSSRLLVSASLLRAAREVDDPYVQERVFTSIYGAVMVGGETQYDAVELICEELSDWANAGLPVNVLARDSARGTIAWARYRGIATDELQNAFLPPYGSAAPTEPPTADELRVWHGHEEDKEGDITRWRAFSILDSCLDWMGDFNKYVVKSHVGKFSKHPLLLPVPCSEGKRIDPLGEVEGDWAGRWIAHRALEMGWTEERFGDFEREHWHGRGRDSHKAERFGKKYQWMALHELLGRLADNYHLTLQPWDQERDIYQGPWIWYGRDIDPSLPPSVTRQDNSRFCDIAQEANAESWASIASPDLDTSISPDEWVANTTDLPSASAMFESQDIEGKRWIALQRYCTWNRKNDRRTGISKRVRDVFFLQFAWLTPKGQGQSLQDLLIAQGLGGRWMPDTSRTHTQYLGELGWAPVETARNHDRDIPEKLRDAGIEAWPAVEQYLWEGNTLDCSLDENVDFYMPTAELLGNARWIGHRAEWSFNNSVVCRALKLDDEENGQDVVLVDADWLNRRLAELNADLVIGTLGERHAMPIDDSDDYKMAFSDISYIALLQPGEPIQTNGPNLSVRQTEKPNT</sequence>
<dbReference type="EMBL" id="CP102487">
    <property type="protein sequence ID" value="UUX59486.1"/>
    <property type="molecule type" value="Genomic_DNA"/>
</dbReference>
<dbReference type="Gene3D" id="3.40.50.300">
    <property type="entry name" value="P-loop containing nucleotide triphosphate hydrolases"/>
    <property type="match status" value="1"/>
</dbReference>
<gene>
    <name evidence="1" type="ORF">NUH22_02260</name>
</gene>
<protein>
    <recommendedName>
        <fullName evidence="3">ATP-binding protein</fullName>
    </recommendedName>
</protein>
<evidence type="ECO:0008006" key="3">
    <source>
        <dbReference type="Google" id="ProtNLM"/>
    </source>
</evidence>
<organism evidence="1 2">
    <name type="scientific">Glutamicibacter halophytocola</name>
    <dbReference type="NCBI Taxonomy" id="1933880"/>
    <lineage>
        <taxon>Bacteria</taxon>
        <taxon>Bacillati</taxon>
        <taxon>Actinomycetota</taxon>
        <taxon>Actinomycetes</taxon>
        <taxon>Micrococcales</taxon>
        <taxon>Micrococcaceae</taxon>
        <taxon>Glutamicibacter</taxon>
    </lineage>
</organism>
<proteinExistence type="predicted"/>
<evidence type="ECO:0000313" key="1">
    <source>
        <dbReference type="EMBL" id="UUX59486.1"/>
    </source>
</evidence>
<accession>A0AA95BQL7</accession>
<dbReference type="SUPFAM" id="SSF52540">
    <property type="entry name" value="P-loop containing nucleoside triphosphate hydrolases"/>
    <property type="match status" value="1"/>
</dbReference>
<name>A0AA95BQL7_9MICC</name>
<dbReference type="Proteomes" id="UP001060018">
    <property type="component" value="Chromosome"/>
</dbReference>
<reference evidence="1" key="1">
    <citation type="journal article" date="2022" name="Pest Manag. Sci.">
        <title>Glutamicibacter halophytocola-mediated host fitness of potato tuber moth on Solanaceae crops.</title>
        <authorList>
            <person name="Wang W."/>
            <person name="Xiao G."/>
            <person name="Du G."/>
            <person name="Chang L."/>
            <person name="Yang Y."/>
            <person name="Ye J."/>
            <person name="Chen B."/>
        </authorList>
    </citation>
    <scope>NUCLEOTIDE SEQUENCE</scope>
    <source>
        <strain evidence="1">S2</strain>
    </source>
</reference>
<evidence type="ECO:0000313" key="2">
    <source>
        <dbReference type="Proteomes" id="UP001060018"/>
    </source>
</evidence>
<dbReference type="KEGG" id="gar:AOZ07_02415"/>
<dbReference type="RefSeq" id="WP_060700552.1">
    <property type="nucleotide sequence ID" value="NZ_CP012750.1"/>
</dbReference>
<dbReference type="InterPro" id="IPR027417">
    <property type="entry name" value="P-loop_NTPase"/>
</dbReference>